<protein>
    <recommendedName>
        <fullName evidence="4">Protein kinase domain-containing protein</fullName>
    </recommendedName>
</protein>
<dbReference type="AlphaFoldDB" id="A0A5E4C5N3"/>
<proteinExistence type="predicted"/>
<accession>A0A5E4C5N3</accession>
<dbReference type="Proteomes" id="UP000335636">
    <property type="component" value="Unassembled WGS sequence"/>
</dbReference>
<dbReference type="EMBL" id="CABDUW010000890">
    <property type="protein sequence ID" value="VTJ76429.1"/>
    <property type="molecule type" value="Genomic_DNA"/>
</dbReference>
<evidence type="ECO:0000313" key="1">
    <source>
        <dbReference type="EMBL" id="KAF7485546.1"/>
    </source>
</evidence>
<dbReference type="InterPro" id="IPR011009">
    <property type="entry name" value="Kinase-like_dom_sf"/>
</dbReference>
<evidence type="ECO:0000313" key="3">
    <source>
        <dbReference type="Proteomes" id="UP000335636"/>
    </source>
</evidence>
<dbReference type="SUPFAM" id="SSF56112">
    <property type="entry name" value="Protein kinase-like (PK-like)"/>
    <property type="match status" value="1"/>
</dbReference>
<organism evidence="2 3">
    <name type="scientific">Marmota monax</name>
    <name type="common">Woodchuck</name>
    <dbReference type="NCBI Taxonomy" id="9995"/>
    <lineage>
        <taxon>Eukaryota</taxon>
        <taxon>Metazoa</taxon>
        <taxon>Chordata</taxon>
        <taxon>Craniata</taxon>
        <taxon>Vertebrata</taxon>
        <taxon>Euteleostomi</taxon>
        <taxon>Mammalia</taxon>
        <taxon>Eutheria</taxon>
        <taxon>Euarchontoglires</taxon>
        <taxon>Glires</taxon>
        <taxon>Rodentia</taxon>
        <taxon>Sciuromorpha</taxon>
        <taxon>Sciuridae</taxon>
        <taxon>Xerinae</taxon>
        <taxon>Marmotini</taxon>
        <taxon>Marmota</taxon>
    </lineage>
</organism>
<dbReference type="EMBL" id="WJEC01000132">
    <property type="protein sequence ID" value="KAF7485546.1"/>
    <property type="molecule type" value="Genomic_DNA"/>
</dbReference>
<keyword evidence="3" id="KW-1185">Reference proteome</keyword>
<dbReference type="Gene3D" id="3.30.200.20">
    <property type="entry name" value="Phosphorylase Kinase, domain 1"/>
    <property type="match status" value="1"/>
</dbReference>
<sequence>MAMQNIPALSKPNMLNMLEHPNVIQLFQVIRTHNNIYMVLEGAGGEQLL</sequence>
<dbReference type="Proteomes" id="UP000662637">
    <property type="component" value="Unassembled WGS sequence"/>
</dbReference>
<reference evidence="1" key="2">
    <citation type="submission" date="2020-08" db="EMBL/GenBank/DDBJ databases">
        <authorList>
            <person name="Shumante A."/>
            <person name="Zimin A.V."/>
            <person name="Puiu D."/>
            <person name="Salzberg S.L."/>
        </authorList>
    </citation>
    <scope>NUCLEOTIDE SEQUENCE</scope>
    <source>
        <strain evidence="1">WC2-LM</strain>
        <tissue evidence="1">Liver</tissue>
    </source>
</reference>
<reference evidence="2 3" key="1">
    <citation type="submission" date="2019-04" db="EMBL/GenBank/DDBJ databases">
        <authorList>
            <person name="Alioto T."/>
            <person name="Alioto T."/>
        </authorList>
    </citation>
    <scope>NUCLEOTIDE SEQUENCE [LARGE SCALE GENOMIC DNA]</scope>
</reference>
<evidence type="ECO:0000313" key="2">
    <source>
        <dbReference type="EMBL" id="VTJ76429.1"/>
    </source>
</evidence>
<evidence type="ECO:0008006" key="4">
    <source>
        <dbReference type="Google" id="ProtNLM"/>
    </source>
</evidence>
<gene>
    <name evidence="1" type="ORF">GHT09_002943</name>
    <name evidence="2" type="ORF">MONAX_5E011177</name>
</gene>
<name>A0A5E4C5N3_MARMO</name>